<dbReference type="OrthoDB" id="5413878at2"/>
<dbReference type="Pfam" id="PF02557">
    <property type="entry name" value="VanY"/>
    <property type="match status" value="1"/>
</dbReference>
<dbReference type="CDD" id="cd14814">
    <property type="entry name" value="Peptidase_M15"/>
    <property type="match status" value="1"/>
</dbReference>
<dbReference type="InterPro" id="IPR009045">
    <property type="entry name" value="Zn_M74/Hedgehog-like"/>
</dbReference>
<evidence type="ECO:0000313" key="2">
    <source>
        <dbReference type="EMBL" id="EQB39265.1"/>
    </source>
</evidence>
<keyword evidence="3" id="KW-1185">Reference proteome</keyword>
<dbReference type="Proteomes" id="UP000015520">
    <property type="component" value="Unassembled WGS sequence"/>
</dbReference>
<dbReference type="STRING" id="1172190.M947_07290"/>
<dbReference type="GO" id="GO:0008233">
    <property type="term" value="F:peptidase activity"/>
    <property type="evidence" value="ECO:0007669"/>
    <property type="project" value="InterPro"/>
</dbReference>
<dbReference type="Gene3D" id="3.30.1380.10">
    <property type="match status" value="1"/>
</dbReference>
<accession>T0JE36</accession>
<dbReference type="GO" id="GO:0006508">
    <property type="term" value="P:proteolysis"/>
    <property type="evidence" value="ECO:0007669"/>
    <property type="project" value="InterPro"/>
</dbReference>
<protein>
    <recommendedName>
        <fullName evidence="1">D-alanyl-D-alanine carboxypeptidase-like core domain-containing protein</fullName>
    </recommendedName>
</protein>
<evidence type="ECO:0000313" key="3">
    <source>
        <dbReference type="Proteomes" id="UP000015520"/>
    </source>
</evidence>
<dbReference type="RefSeq" id="WP_021287715.1">
    <property type="nucleotide sequence ID" value="NZ_AUPZ01000009.1"/>
</dbReference>
<feature type="domain" description="D-alanyl-D-alanine carboxypeptidase-like core" evidence="1">
    <location>
        <begin position="141"/>
        <end position="243"/>
    </location>
</feature>
<name>T0JE36_9BACT</name>
<proteinExistence type="predicted"/>
<evidence type="ECO:0000259" key="1">
    <source>
        <dbReference type="Pfam" id="PF02557"/>
    </source>
</evidence>
<dbReference type="PATRIC" id="fig|1172190.3.peg.1411"/>
<sequence length="246" mass="28620">MNRRLFLTTLSLSPLFANEFVQSNKDIFLSYQEHKTLKRLDARFTRLRGYIGFANFNLVSFDEALYYARNYPTIGTFLDDELSLIEKFFYEEPKAYGFYGAKTCKNLNNKVSKKDVVKIPYTGHYLFKGKPLEDYDKLLEDVGDSLILTSGVRNIVKQLSLYVNKLKRNGGNITKASIDIAPPAYSYHTISDFDVGLRGWGYKNFTEEFATTTEFKMMIELPYINMRYKKDNSDGVRFEPWHVEVI</sequence>
<dbReference type="InterPro" id="IPR003709">
    <property type="entry name" value="VanY-like_core_dom"/>
</dbReference>
<dbReference type="AlphaFoldDB" id="T0JE36"/>
<reference evidence="2 3" key="1">
    <citation type="submission" date="2013-07" db="EMBL/GenBank/DDBJ databases">
        <title>Sulfurimonas hongkongensis AST-10 Genome Sequencing.</title>
        <authorList>
            <person name="Cai L."/>
            <person name="Zhang T."/>
        </authorList>
    </citation>
    <scope>NUCLEOTIDE SEQUENCE [LARGE SCALE GENOMIC DNA]</scope>
    <source>
        <strain evidence="2 3">AST-10</strain>
    </source>
</reference>
<organism evidence="2 3">
    <name type="scientific">Sulfurimonas hongkongensis</name>
    <dbReference type="NCBI Taxonomy" id="1172190"/>
    <lineage>
        <taxon>Bacteria</taxon>
        <taxon>Pseudomonadati</taxon>
        <taxon>Campylobacterota</taxon>
        <taxon>Epsilonproteobacteria</taxon>
        <taxon>Campylobacterales</taxon>
        <taxon>Sulfurimonadaceae</taxon>
        <taxon>Sulfurimonas</taxon>
    </lineage>
</organism>
<dbReference type="EMBL" id="AUPZ01000009">
    <property type="protein sequence ID" value="EQB39265.1"/>
    <property type="molecule type" value="Genomic_DNA"/>
</dbReference>
<gene>
    <name evidence="2" type="ORF">M947_07290</name>
</gene>
<comment type="caution">
    <text evidence="2">The sequence shown here is derived from an EMBL/GenBank/DDBJ whole genome shotgun (WGS) entry which is preliminary data.</text>
</comment>
<dbReference type="eggNOG" id="COG1876">
    <property type="taxonomic scope" value="Bacteria"/>
</dbReference>